<name>A0AAU9NEU4_9ASTR</name>
<dbReference type="AlphaFoldDB" id="A0AAU9NEU4"/>
<evidence type="ECO:0000313" key="1">
    <source>
        <dbReference type="EMBL" id="CAH1436397.1"/>
    </source>
</evidence>
<sequence length="67" mass="8545">MQIQTPPHRTHQHIKFRPFVQLHLSGIRRSRDKRRHRYRRHFQNCIYCHQIELVIDIYLMKMEKFKF</sequence>
<protein>
    <submittedName>
        <fullName evidence="1">Uncharacterized protein</fullName>
    </submittedName>
</protein>
<gene>
    <name evidence="1" type="ORF">LVIROSA_LOCUS22771</name>
</gene>
<comment type="caution">
    <text evidence="1">The sequence shown here is derived from an EMBL/GenBank/DDBJ whole genome shotgun (WGS) entry which is preliminary data.</text>
</comment>
<accession>A0AAU9NEU4</accession>
<keyword evidence="2" id="KW-1185">Reference proteome</keyword>
<organism evidence="1 2">
    <name type="scientific">Lactuca virosa</name>
    <dbReference type="NCBI Taxonomy" id="75947"/>
    <lineage>
        <taxon>Eukaryota</taxon>
        <taxon>Viridiplantae</taxon>
        <taxon>Streptophyta</taxon>
        <taxon>Embryophyta</taxon>
        <taxon>Tracheophyta</taxon>
        <taxon>Spermatophyta</taxon>
        <taxon>Magnoliopsida</taxon>
        <taxon>eudicotyledons</taxon>
        <taxon>Gunneridae</taxon>
        <taxon>Pentapetalae</taxon>
        <taxon>asterids</taxon>
        <taxon>campanulids</taxon>
        <taxon>Asterales</taxon>
        <taxon>Asteraceae</taxon>
        <taxon>Cichorioideae</taxon>
        <taxon>Cichorieae</taxon>
        <taxon>Lactucinae</taxon>
        <taxon>Lactuca</taxon>
    </lineage>
</organism>
<proteinExistence type="predicted"/>
<dbReference type="EMBL" id="CAKMRJ010004445">
    <property type="protein sequence ID" value="CAH1436397.1"/>
    <property type="molecule type" value="Genomic_DNA"/>
</dbReference>
<dbReference type="Proteomes" id="UP001157418">
    <property type="component" value="Unassembled WGS sequence"/>
</dbReference>
<evidence type="ECO:0000313" key="2">
    <source>
        <dbReference type="Proteomes" id="UP001157418"/>
    </source>
</evidence>
<reference evidence="1 2" key="1">
    <citation type="submission" date="2022-01" db="EMBL/GenBank/DDBJ databases">
        <authorList>
            <person name="Xiong W."/>
            <person name="Schranz E."/>
        </authorList>
    </citation>
    <scope>NUCLEOTIDE SEQUENCE [LARGE SCALE GENOMIC DNA]</scope>
</reference>